<protein>
    <submittedName>
        <fullName evidence="2">Unannotated protein</fullName>
    </submittedName>
</protein>
<accession>A0A6J7B108</accession>
<proteinExistence type="predicted"/>
<evidence type="ECO:0000313" key="2">
    <source>
        <dbReference type="EMBL" id="CAB4838810.1"/>
    </source>
</evidence>
<feature type="region of interest" description="Disordered" evidence="1">
    <location>
        <begin position="92"/>
        <end position="112"/>
    </location>
</feature>
<dbReference type="EMBL" id="CAFARE010000035">
    <property type="protein sequence ID" value="CAB4838810.1"/>
    <property type="molecule type" value="Genomic_DNA"/>
</dbReference>
<gene>
    <name evidence="2" type="ORF">UFOPK3232_00948</name>
</gene>
<organism evidence="2">
    <name type="scientific">freshwater metagenome</name>
    <dbReference type="NCBI Taxonomy" id="449393"/>
    <lineage>
        <taxon>unclassified sequences</taxon>
        <taxon>metagenomes</taxon>
        <taxon>ecological metagenomes</taxon>
    </lineage>
</organism>
<reference evidence="2" key="1">
    <citation type="submission" date="2020-05" db="EMBL/GenBank/DDBJ databases">
        <authorList>
            <person name="Chiriac C."/>
            <person name="Salcher M."/>
            <person name="Ghai R."/>
            <person name="Kavagutti S V."/>
        </authorList>
    </citation>
    <scope>NUCLEOTIDE SEQUENCE</scope>
</reference>
<evidence type="ECO:0000256" key="1">
    <source>
        <dbReference type="SAM" id="MobiDB-lite"/>
    </source>
</evidence>
<name>A0A6J7B108_9ZZZZ</name>
<sequence>MIAKWSRRFILCIPDVLRQGSTRGGAGGAFKIEANSCSAHCNFPATERMLCIASRSSTSNSTSRAAYVNHSCGSGRVDQSAALCSFARVTPMRDSNNGPRPTRGKPAIRPANSVSKSSVGLIPISRKQGKSCVLACKITSSVLSNSLSVEISG</sequence>
<dbReference type="AlphaFoldDB" id="A0A6J7B108"/>